<sequence length="208" mass="22205">MAVASFSSALTSLLPLKYDIKVDAADTVIINGSTGFAGKLAIQVAKQLGVKNIIATGRNKEKLADVVNLGAAQSLDISGPEISTDNLTITGNVVVLDYLWGTPTEKILKNLIPSSPANLRQTIVVEIGAATGQNEISLPATALRTSGVQLRGMMTTNNLMNREKAARLLWTWLIAKKIHGDISTLSIENAAKSWFETSKNGIRSVITF</sequence>
<protein>
    <submittedName>
        <fullName evidence="1">Nadph quinone reductase or zn-dependent oxidoreductase</fullName>
    </submittedName>
</protein>
<dbReference type="STRING" id="1423777.FD46_GL001122"/>
<keyword evidence="2" id="KW-1185">Reference proteome</keyword>
<comment type="caution">
    <text evidence="1">The sequence shown here is derived from an EMBL/GenBank/DDBJ whole genome shotgun (WGS) entry which is preliminary data.</text>
</comment>
<dbReference type="PANTHER" id="PTHR43677">
    <property type="entry name" value="SHORT-CHAIN DEHYDROGENASE/REDUCTASE"/>
    <property type="match status" value="1"/>
</dbReference>
<dbReference type="AlphaFoldDB" id="A0A0R1MKR7"/>
<reference evidence="1 2" key="1">
    <citation type="journal article" date="2015" name="Genome Announc.">
        <title>Expanding the biotechnology potential of lactobacilli through comparative genomics of 213 strains and associated genera.</title>
        <authorList>
            <person name="Sun Z."/>
            <person name="Harris H.M."/>
            <person name="McCann A."/>
            <person name="Guo C."/>
            <person name="Argimon S."/>
            <person name="Zhang W."/>
            <person name="Yang X."/>
            <person name="Jeffery I.B."/>
            <person name="Cooney J.C."/>
            <person name="Kagawa T.F."/>
            <person name="Liu W."/>
            <person name="Song Y."/>
            <person name="Salvetti E."/>
            <person name="Wrobel A."/>
            <person name="Rasinkangas P."/>
            <person name="Parkhill J."/>
            <person name="Rea M.C."/>
            <person name="O'Sullivan O."/>
            <person name="Ritari J."/>
            <person name="Douillard F.P."/>
            <person name="Paul Ross R."/>
            <person name="Yang R."/>
            <person name="Briner A.E."/>
            <person name="Felis G.E."/>
            <person name="de Vos W.M."/>
            <person name="Barrangou R."/>
            <person name="Klaenhammer T.R."/>
            <person name="Caufield P.W."/>
            <person name="Cui Y."/>
            <person name="Zhang H."/>
            <person name="O'Toole P.W."/>
        </authorList>
    </citation>
    <scope>NUCLEOTIDE SEQUENCE [LARGE SCALE GENOMIC DNA]</scope>
    <source>
        <strain evidence="1 2">DSM 19972</strain>
    </source>
</reference>
<accession>A0A0R1MKR7</accession>
<dbReference type="GO" id="GO:0016491">
    <property type="term" value="F:oxidoreductase activity"/>
    <property type="evidence" value="ECO:0007669"/>
    <property type="project" value="TreeGrafter"/>
</dbReference>
<gene>
    <name evidence="1" type="ORF">FD46_GL001122</name>
</gene>
<dbReference type="InterPro" id="IPR051397">
    <property type="entry name" value="Zn-ADH-like_protein"/>
</dbReference>
<evidence type="ECO:0000313" key="2">
    <source>
        <dbReference type="Proteomes" id="UP000051686"/>
    </source>
</evidence>
<name>A0A0R1MKR7_9LACO</name>
<dbReference type="EMBL" id="AZEH01000034">
    <property type="protein sequence ID" value="KRL05171.1"/>
    <property type="molecule type" value="Genomic_DNA"/>
</dbReference>
<dbReference type="PATRIC" id="fig|1423777.3.peg.1156"/>
<dbReference type="Proteomes" id="UP000051686">
    <property type="component" value="Unassembled WGS sequence"/>
</dbReference>
<dbReference type="InterPro" id="IPR036291">
    <property type="entry name" value="NAD(P)-bd_dom_sf"/>
</dbReference>
<dbReference type="Gene3D" id="3.40.50.720">
    <property type="entry name" value="NAD(P)-binding Rossmann-like Domain"/>
    <property type="match status" value="1"/>
</dbReference>
<dbReference type="PANTHER" id="PTHR43677:SF11">
    <property type="entry name" value="ZINC-CONTAINING ALCOHOL DEHYDROGENASE"/>
    <property type="match status" value="1"/>
</dbReference>
<evidence type="ECO:0000313" key="1">
    <source>
        <dbReference type="EMBL" id="KRL05171.1"/>
    </source>
</evidence>
<dbReference type="SUPFAM" id="SSF51735">
    <property type="entry name" value="NAD(P)-binding Rossmann-fold domains"/>
    <property type="match status" value="1"/>
</dbReference>
<proteinExistence type="predicted"/>
<organism evidence="1 2">
    <name type="scientific">Liquorilactobacillus oeni DSM 19972</name>
    <dbReference type="NCBI Taxonomy" id="1423777"/>
    <lineage>
        <taxon>Bacteria</taxon>
        <taxon>Bacillati</taxon>
        <taxon>Bacillota</taxon>
        <taxon>Bacilli</taxon>
        <taxon>Lactobacillales</taxon>
        <taxon>Lactobacillaceae</taxon>
        <taxon>Liquorilactobacillus</taxon>
    </lineage>
</organism>